<evidence type="ECO:0008006" key="5">
    <source>
        <dbReference type="Google" id="ProtNLM"/>
    </source>
</evidence>
<accession>A0ABM9E9F6</accession>
<evidence type="ECO:0000256" key="2">
    <source>
        <dbReference type="RuleBase" id="RU003707"/>
    </source>
</evidence>
<dbReference type="InterPro" id="IPR029045">
    <property type="entry name" value="ClpP/crotonase-like_dom_sf"/>
</dbReference>
<gene>
    <name evidence="3" type="ORF">MES5069_490087</name>
</gene>
<comment type="caution">
    <text evidence="3">The sequence shown here is derived from an EMBL/GenBank/DDBJ whole genome shotgun (WGS) entry which is preliminary data.</text>
</comment>
<comment type="similarity">
    <text evidence="1 2">Belongs to the enoyl-CoA hydratase/isomerase family.</text>
</comment>
<dbReference type="InterPro" id="IPR001753">
    <property type="entry name" value="Enoyl-CoA_hydra/iso"/>
</dbReference>
<dbReference type="CDD" id="cd06558">
    <property type="entry name" value="crotonase-like"/>
    <property type="match status" value="1"/>
</dbReference>
<keyword evidence="4" id="KW-1185">Reference proteome</keyword>
<dbReference type="SUPFAM" id="SSF52096">
    <property type="entry name" value="ClpP/crotonase"/>
    <property type="match status" value="1"/>
</dbReference>
<dbReference type="PANTHER" id="PTHR11941:SF54">
    <property type="entry name" value="ENOYL-COA HYDRATASE, MITOCHONDRIAL"/>
    <property type="match status" value="1"/>
</dbReference>
<dbReference type="PROSITE" id="PS00166">
    <property type="entry name" value="ENOYL_COA_HYDRATASE"/>
    <property type="match status" value="1"/>
</dbReference>
<dbReference type="Gene3D" id="3.90.226.10">
    <property type="entry name" value="2-enoyl-CoA Hydratase, Chain A, domain 1"/>
    <property type="match status" value="1"/>
</dbReference>
<dbReference type="InterPro" id="IPR018376">
    <property type="entry name" value="Enoyl-CoA_hyd/isom_CS"/>
</dbReference>
<protein>
    <recommendedName>
        <fullName evidence="5">Enoyl-CoA hydratase/isomerase family protein</fullName>
    </recommendedName>
</protein>
<evidence type="ECO:0000313" key="4">
    <source>
        <dbReference type="Proteomes" id="UP001153050"/>
    </source>
</evidence>
<name>A0ABM9E9F6_9HYPH</name>
<dbReference type="EMBL" id="CAKXZT010000145">
    <property type="protein sequence ID" value="CAH2405784.1"/>
    <property type="molecule type" value="Genomic_DNA"/>
</dbReference>
<dbReference type="Proteomes" id="UP001153050">
    <property type="component" value="Unassembled WGS sequence"/>
</dbReference>
<organism evidence="3 4">
    <name type="scientific">Mesorhizobium escarrei</name>
    <dbReference type="NCBI Taxonomy" id="666018"/>
    <lineage>
        <taxon>Bacteria</taxon>
        <taxon>Pseudomonadati</taxon>
        <taxon>Pseudomonadota</taxon>
        <taxon>Alphaproteobacteria</taxon>
        <taxon>Hyphomicrobiales</taxon>
        <taxon>Phyllobacteriaceae</taxon>
        <taxon>Mesorhizobium</taxon>
    </lineage>
</organism>
<evidence type="ECO:0000313" key="3">
    <source>
        <dbReference type="EMBL" id="CAH2405784.1"/>
    </source>
</evidence>
<dbReference type="Pfam" id="PF00378">
    <property type="entry name" value="ECH_1"/>
    <property type="match status" value="1"/>
</dbReference>
<proteinExistence type="inferred from homology"/>
<dbReference type="PANTHER" id="PTHR11941">
    <property type="entry name" value="ENOYL-COA HYDRATASE-RELATED"/>
    <property type="match status" value="1"/>
</dbReference>
<sequence length="305" mass="33345">MRTLSVDDTFDHGDFGPLHKLLGSEVASPEIPKVFETLKMRKEGAVLFADIAAPPMNLLGPALARDLVSLIQQAEADIALKVLVFRSTDPDYFISHVDVTKIEEYRQEAAKLTGEASIALLFRHLSASRLVTIAQIEGRVRAAGSEFVLACDMRFAERESAIFAQPEPAFGMTPGGGGLQHLVRLMGRARALEVMLSAQDFDADLAEKYGWINRAMPANTLGDFVRSLAYRIAKFPEAGLVAVKDRVNAIALAPIEDFRRDSDLFGEGARDPEGQSRIQAALERGFQTRHAEMDLAGLLADLNGH</sequence>
<evidence type="ECO:0000256" key="1">
    <source>
        <dbReference type="ARBA" id="ARBA00005254"/>
    </source>
</evidence>
<reference evidence="3 4" key="1">
    <citation type="submission" date="2022-03" db="EMBL/GenBank/DDBJ databases">
        <authorList>
            <person name="Brunel B."/>
        </authorList>
    </citation>
    <scope>NUCLEOTIDE SEQUENCE [LARGE SCALE GENOMIC DNA]</scope>
    <source>
        <strain evidence="3">STM5069sample</strain>
    </source>
</reference>